<organism evidence="2 3">
    <name type="scientific">Cryptosporidium andersoni</name>
    <dbReference type="NCBI Taxonomy" id="117008"/>
    <lineage>
        <taxon>Eukaryota</taxon>
        <taxon>Sar</taxon>
        <taxon>Alveolata</taxon>
        <taxon>Apicomplexa</taxon>
        <taxon>Conoidasida</taxon>
        <taxon>Coccidia</taxon>
        <taxon>Eucoccidiorida</taxon>
        <taxon>Eimeriorina</taxon>
        <taxon>Cryptosporidiidae</taxon>
        <taxon>Cryptosporidium</taxon>
    </lineage>
</organism>
<dbReference type="VEuPathDB" id="CryptoDB:cand_003650"/>
<reference evidence="2 3" key="1">
    <citation type="submission" date="2016-10" db="EMBL/GenBank/DDBJ databases">
        <title>Reductive evolution of mitochondrial metabolism and differential evolution of invasion-related proteins in Cryptosporidium.</title>
        <authorList>
            <person name="Liu S."/>
            <person name="Roellig D.M."/>
            <person name="Guo Y."/>
            <person name="Li N."/>
            <person name="Frace M.A."/>
            <person name="Tang K."/>
            <person name="Zhang L."/>
            <person name="Feng Y."/>
            <person name="Xiao L."/>
        </authorList>
    </citation>
    <scope>NUCLEOTIDE SEQUENCE [LARGE SCALE GENOMIC DNA]</scope>
    <source>
        <strain evidence="2">30847</strain>
    </source>
</reference>
<gene>
    <name evidence="2" type="ORF">cand_003650</name>
</gene>
<evidence type="ECO:0000259" key="1">
    <source>
        <dbReference type="PROSITE" id="PS51644"/>
    </source>
</evidence>
<dbReference type="InterPro" id="IPR041966">
    <property type="entry name" value="LOTUS-like"/>
</dbReference>
<dbReference type="AlphaFoldDB" id="A0A1J4MLR8"/>
<dbReference type="Pfam" id="PF14418">
    <property type="entry name" value="OHA"/>
    <property type="match status" value="1"/>
</dbReference>
<dbReference type="PROSITE" id="PS51644">
    <property type="entry name" value="HTH_OST"/>
    <property type="match status" value="1"/>
</dbReference>
<dbReference type="Proteomes" id="UP000186804">
    <property type="component" value="Unassembled WGS sequence"/>
</dbReference>
<dbReference type="GeneID" id="92364550"/>
<evidence type="ECO:0000313" key="3">
    <source>
        <dbReference type="Proteomes" id="UP000186804"/>
    </source>
</evidence>
<comment type="caution">
    <text evidence="2">The sequence shown here is derived from an EMBL/GenBank/DDBJ whole genome shotgun (WGS) entry which is preliminary data.</text>
</comment>
<keyword evidence="3" id="KW-1185">Reference proteome</keyword>
<feature type="domain" description="HTH OST-type" evidence="1">
    <location>
        <begin position="262"/>
        <end position="337"/>
    </location>
</feature>
<name>A0A1J4MLR8_9CRYT</name>
<dbReference type="Gene3D" id="3.30.420.610">
    <property type="entry name" value="LOTUS domain-like"/>
    <property type="match status" value="1"/>
</dbReference>
<dbReference type="OrthoDB" id="447390at2759"/>
<dbReference type="InterPro" id="IPR025677">
    <property type="entry name" value="OST-HTH-assoc_dom"/>
</dbReference>
<dbReference type="EMBL" id="LRBS01000089">
    <property type="protein sequence ID" value="OII75210.1"/>
    <property type="molecule type" value="Genomic_DNA"/>
</dbReference>
<evidence type="ECO:0000313" key="2">
    <source>
        <dbReference type="EMBL" id="OII75210.1"/>
    </source>
</evidence>
<protein>
    <recommendedName>
        <fullName evidence="1">HTH OST-type domain-containing protein</fullName>
    </recommendedName>
</protein>
<proteinExistence type="predicted"/>
<dbReference type="RefSeq" id="XP_067067426.1">
    <property type="nucleotide sequence ID" value="XM_067210609.1"/>
</dbReference>
<sequence length="551" mass="62792">MSQQLYCRNYNLENNTQVLISSVKTEKLDADKIYTVVAKMYQEEMCPYISDVARRVNDQLQIGTPSNNDTYSIRNLTITDCFNICTCYPSVFILNDSKLNSVSCNNEIVIELVHPPVKLSNINCIRLHNNKTWVDPKEPQDIYPNELWYSFIQYTCNLLRMIEHNPRSQGNTLKTYQFKGGRYGFAVELYEKALPFLDGYSLGSICHIVQLAIWKGILRYENNILQPAAACWDVSSVCTSGFFNKSTIDSNSYMLKNCDSHELVLLKKQLNELLNANPNGVLLSQLKKRMIARFQHNLSPALFKVSKMSSLLQSDLYKKICRIYVDDKNHVVIQSAAFLMPTNVHDLSQIKGVPLYANTNNISSTLNKNILNPMVQEIPFTFLAWAVNLSNISSNSGLLETDCDYYREHNNGLNKRNNKFISNEYNIGEIQDNKMGHQFISQKRRISCSSVSTTASIYSSGSRRFNSGIIDKAPHSNKNSCLVSSNCDSIPQITTYGQWFSQLIPHTLLHISVFKPLTPHQIQLFRLIQQSNSQNVSSKIHNSTDIVYEDV</sequence>
<accession>A0A1J4MLR8</accession>
<dbReference type="InterPro" id="IPR025605">
    <property type="entry name" value="OST-HTH/LOTUS_dom"/>
</dbReference>